<dbReference type="EMBL" id="JBBKAI010000002">
    <property type="protein sequence ID" value="MEJ8657594.1"/>
    <property type="molecule type" value="Genomic_DNA"/>
</dbReference>
<reference evidence="1" key="1">
    <citation type="submission" date="2024-03" db="EMBL/GenBank/DDBJ databases">
        <title>Novel Streptomyces species of biotechnological and ecological value are a feature of Machair soil.</title>
        <authorList>
            <person name="Prole J.R."/>
            <person name="Goodfellow M."/>
            <person name="Allenby N."/>
            <person name="Ward A.C."/>
        </authorList>
    </citation>
    <scope>NUCLEOTIDE SEQUENCE</scope>
    <source>
        <strain evidence="1">MS1.AVA.4</strain>
    </source>
</reference>
<sequence length="76" mass="8401">MNGHLESILRNDLKLPPDRLTPDTGLNDAGFDSLAIVELSVLLVDRFGIDVTETDIKAAATLGQLDQLIQRKQDER</sequence>
<accession>A0ACC6QGW2</accession>
<keyword evidence="2" id="KW-1185">Reference proteome</keyword>
<proteinExistence type="predicted"/>
<name>A0ACC6QGW2_9ACTN</name>
<evidence type="ECO:0000313" key="2">
    <source>
        <dbReference type="Proteomes" id="UP001375539"/>
    </source>
</evidence>
<protein>
    <submittedName>
        <fullName evidence="1">Acyl carrier protein</fullName>
    </submittedName>
</protein>
<dbReference type="Proteomes" id="UP001375539">
    <property type="component" value="Unassembled WGS sequence"/>
</dbReference>
<evidence type="ECO:0000313" key="1">
    <source>
        <dbReference type="EMBL" id="MEJ8657594.1"/>
    </source>
</evidence>
<comment type="caution">
    <text evidence="1">The sequence shown here is derived from an EMBL/GenBank/DDBJ whole genome shotgun (WGS) entry which is preliminary data.</text>
</comment>
<gene>
    <name evidence="1" type="ORF">WKI58_13845</name>
</gene>
<organism evidence="1 2">
    <name type="scientific">Streptomyces pratisoli</name>
    <dbReference type="NCBI Taxonomy" id="3139917"/>
    <lineage>
        <taxon>Bacteria</taxon>
        <taxon>Bacillati</taxon>
        <taxon>Actinomycetota</taxon>
        <taxon>Actinomycetes</taxon>
        <taxon>Kitasatosporales</taxon>
        <taxon>Streptomycetaceae</taxon>
        <taxon>Streptomyces</taxon>
    </lineage>
</organism>